<dbReference type="PANTHER" id="PTHR12893">
    <property type="entry name" value="GOLGI REASSEMBLY STACKING PROTEIN GRASP"/>
    <property type="match status" value="1"/>
</dbReference>
<proteinExistence type="predicted"/>
<protein>
    <submittedName>
        <fullName evidence="7">Putative Golgi reassembly stacking protein (GRASP homologue)</fullName>
    </submittedName>
</protein>
<dbReference type="PANTHER" id="PTHR12893:SF0">
    <property type="entry name" value="GRASP65"/>
    <property type="match status" value="1"/>
</dbReference>
<evidence type="ECO:0000313" key="7">
    <source>
        <dbReference type="EMBL" id="CCC52787.1"/>
    </source>
</evidence>
<dbReference type="OMA" id="VMHESED"/>
<organism evidence="7">
    <name type="scientific">Trypanosoma vivax (strain Y486)</name>
    <dbReference type="NCBI Taxonomy" id="1055687"/>
    <lineage>
        <taxon>Eukaryota</taxon>
        <taxon>Discoba</taxon>
        <taxon>Euglenozoa</taxon>
        <taxon>Kinetoplastea</taxon>
        <taxon>Metakinetoplastina</taxon>
        <taxon>Trypanosomatida</taxon>
        <taxon>Trypanosomatidae</taxon>
        <taxon>Trypanosoma</taxon>
        <taxon>Duttonella</taxon>
    </lineage>
</organism>
<reference evidence="7" key="1">
    <citation type="journal article" date="2012" name="Proc. Natl. Acad. Sci. U.S.A.">
        <title>Antigenic diversity is generated by distinct evolutionary mechanisms in African trypanosome species.</title>
        <authorList>
            <person name="Jackson A.P."/>
            <person name="Berry A."/>
            <person name="Aslett M."/>
            <person name="Allison H.C."/>
            <person name="Burton P."/>
            <person name="Vavrova-Anderson J."/>
            <person name="Brown R."/>
            <person name="Browne H."/>
            <person name="Corton N."/>
            <person name="Hauser H."/>
            <person name="Gamble J."/>
            <person name="Gilderthorp R."/>
            <person name="Marcello L."/>
            <person name="McQuillan J."/>
            <person name="Otto T.D."/>
            <person name="Quail M.A."/>
            <person name="Sanders M.J."/>
            <person name="van Tonder A."/>
            <person name="Ginger M.L."/>
            <person name="Field M.C."/>
            <person name="Barry J.D."/>
            <person name="Hertz-Fowler C."/>
            <person name="Berriman M."/>
        </authorList>
    </citation>
    <scope>NUCLEOTIDE SEQUENCE</scope>
    <source>
        <strain evidence="7">Y486</strain>
    </source>
</reference>
<keyword evidence="3" id="KW-0333">Golgi apparatus</keyword>
<dbReference type="Pfam" id="PF04495">
    <property type="entry name" value="GRASP55_65"/>
    <property type="match status" value="1"/>
</dbReference>
<evidence type="ECO:0000256" key="3">
    <source>
        <dbReference type="ARBA" id="ARBA00023034"/>
    </source>
</evidence>
<comment type="subcellular location">
    <subcellularLocation>
        <location evidence="1">Golgi apparatus membrane</location>
    </subcellularLocation>
</comment>
<feature type="region of interest" description="Disordered" evidence="5">
    <location>
        <begin position="289"/>
        <end position="331"/>
    </location>
</feature>
<dbReference type="Gene3D" id="2.30.42.10">
    <property type="match status" value="2"/>
</dbReference>
<dbReference type="EMBL" id="HE573027">
    <property type="protein sequence ID" value="CCC52787.1"/>
    <property type="molecule type" value="Genomic_DNA"/>
</dbReference>
<gene>
    <name evidence="7" type="ORF">TVY486_1102720</name>
</gene>
<feature type="compositionally biased region" description="Polar residues" evidence="5">
    <location>
        <begin position="367"/>
        <end position="380"/>
    </location>
</feature>
<dbReference type="InterPro" id="IPR007583">
    <property type="entry name" value="GRASP55_65"/>
</dbReference>
<feature type="compositionally biased region" description="Polar residues" evidence="5">
    <location>
        <begin position="289"/>
        <end position="310"/>
    </location>
</feature>
<evidence type="ECO:0000256" key="2">
    <source>
        <dbReference type="ARBA" id="ARBA00022737"/>
    </source>
</evidence>
<dbReference type="GO" id="GO:0007030">
    <property type="term" value="P:Golgi organization"/>
    <property type="evidence" value="ECO:0007669"/>
    <property type="project" value="TreeGrafter"/>
</dbReference>
<feature type="compositionally biased region" description="Low complexity" evidence="5">
    <location>
        <begin position="311"/>
        <end position="323"/>
    </location>
</feature>
<keyword evidence="4" id="KW-0472">Membrane</keyword>
<feature type="domain" description="PDZ GRASP-type" evidence="6">
    <location>
        <begin position="16"/>
        <end position="109"/>
    </location>
</feature>
<keyword evidence="2" id="KW-0677">Repeat</keyword>
<dbReference type="InterPro" id="IPR024958">
    <property type="entry name" value="GRASP_PDZ"/>
</dbReference>
<evidence type="ECO:0000256" key="5">
    <source>
        <dbReference type="SAM" id="MobiDB-lite"/>
    </source>
</evidence>
<sequence length="435" mass="46299">MGQEQSHSSARPGGVSGLQVARVLPESPAHDSGLLPFFDIITAVNDVGVGVLGDPADYFKHYVSSRVNQRLRFKVFNLHSNMYRDVFCVPSNAWGGPGVLGCSIEWSSSEKSRMRSWHIDEVLPGSPADKCGAIKAGRDYIIGMQRAEEPSITLIKDLEDFNTRVGLWRSLQRATARRLIGKANTPAADPLTAVDNEFMLGKLLFLVYDSVGNEIKEVAVDMWPDVDAPLGMSLATGLLHSLPTSSSAADTSTQVVESANHQRLPIITAFVTSSGSVEGIREATQALSITPSAPQPLPLSQTPEEQQQRQPSVHVSPDGVSPVGSGGAQEPRLEPFAVLGEPTRLDSTNHKLTDACGPQVLARTQQWHQAPAPVSSSPVQLPSAGPSDTAAGSFAVPAPVPAVQTVETVLNTAPISFAKLPPPLSFPIVKPAKPL</sequence>
<evidence type="ECO:0000256" key="4">
    <source>
        <dbReference type="ARBA" id="ARBA00023136"/>
    </source>
</evidence>
<dbReference type="InterPro" id="IPR036034">
    <property type="entry name" value="PDZ_sf"/>
</dbReference>
<evidence type="ECO:0000259" key="6">
    <source>
        <dbReference type="PROSITE" id="PS51865"/>
    </source>
</evidence>
<name>G0UAF4_TRYVY</name>
<dbReference type="VEuPathDB" id="TriTrypDB:TvY486_1102720"/>
<dbReference type="SUPFAM" id="SSF50156">
    <property type="entry name" value="PDZ domain-like"/>
    <property type="match status" value="1"/>
</dbReference>
<evidence type="ECO:0000256" key="1">
    <source>
        <dbReference type="ARBA" id="ARBA00004394"/>
    </source>
</evidence>
<dbReference type="AlphaFoldDB" id="G0UAF4"/>
<dbReference type="GO" id="GO:0000139">
    <property type="term" value="C:Golgi membrane"/>
    <property type="evidence" value="ECO:0007669"/>
    <property type="project" value="UniProtKB-SubCell"/>
</dbReference>
<dbReference type="PROSITE" id="PS51865">
    <property type="entry name" value="PDZ_GRASP"/>
    <property type="match status" value="1"/>
</dbReference>
<feature type="region of interest" description="Disordered" evidence="5">
    <location>
        <begin position="367"/>
        <end position="390"/>
    </location>
</feature>
<accession>G0UAF4</accession>